<dbReference type="Pfam" id="PF14075">
    <property type="entry name" value="UBN_AB"/>
    <property type="match status" value="1"/>
</dbReference>
<feature type="domain" description="C-type lectin" evidence="6">
    <location>
        <begin position="2981"/>
        <end position="3099"/>
    </location>
</feature>
<feature type="region of interest" description="Disordered" evidence="3">
    <location>
        <begin position="3251"/>
        <end position="3353"/>
    </location>
</feature>
<feature type="domain" description="WSC" evidence="7">
    <location>
        <begin position="2121"/>
        <end position="2213"/>
    </location>
</feature>
<keyword evidence="4" id="KW-1133">Transmembrane helix</keyword>
<evidence type="ECO:0000256" key="3">
    <source>
        <dbReference type="SAM" id="MobiDB-lite"/>
    </source>
</evidence>
<evidence type="ECO:0000313" key="8">
    <source>
        <dbReference type="EMBL" id="KAK3100720.1"/>
    </source>
</evidence>
<dbReference type="PANTHER" id="PTHR22803">
    <property type="entry name" value="MANNOSE, PHOSPHOLIPASE, LECTIN RECEPTOR RELATED"/>
    <property type="match status" value="1"/>
</dbReference>
<evidence type="ECO:0000256" key="2">
    <source>
        <dbReference type="ARBA" id="ARBA00023157"/>
    </source>
</evidence>
<feature type="region of interest" description="Disordered" evidence="3">
    <location>
        <begin position="585"/>
        <end position="641"/>
    </location>
</feature>
<dbReference type="InterPro" id="IPR002889">
    <property type="entry name" value="WSC_carb-bd"/>
</dbReference>
<accession>A0AA88YNX1</accession>
<feature type="region of interest" description="Disordered" evidence="3">
    <location>
        <begin position="53"/>
        <end position="106"/>
    </location>
</feature>
<evidence type="ECO:0000259" key="5">
    <source>
        <dbReference type="PROSITE" id="PS50022"/>
    </source>
</evidence>
<feature type="compositionally biased region" description="Polar residues" evidence="3">
    <location>
        <begin position="3410"/>
        <end position="3420"/>
    </location>
</feature>
<feature type="compositionally biased region" description="Polar residues" evidence="3">
    <location>
        <begin position="994"/>
        <end position="1054"/>
    </location>
</feature>
<evidence type="ECO:0000256" key="1">
    <source>
        <dbReference type="ARBA" id="ARBA00022553"/>
    </source>
</evidence>
<feature type="compositionally biased region" description="Basic and acidic residues" evidence="3">
    <location>
        <begin position="53"/>
        <end position="62"/>
    </location>
</feature>
<feature type="compositionally biased region" description="Polar residues" evidence="3">
    <location>
        <begin position="1097"/>
        <end position="1122"/>
    </location>
</feature>
<feature type="compositionally biased region" description="Polar residues" evidence="3">
    <location>
        <begin position="269"/>
        <end position="280"/>
    </location>
</feature>
<feature type="domain" description="C-type lectin" evidence="6">
    <location>
        <begin position="1179"/>
        <end position="1291"/>
    </location>
</feature>
<dbReference type="InterPro" id="IPR014840">
    <property type="entry name" value="HRD"/>
</dbReference>
<feature type="compositionally biased region" description="Polar residues" evidence="3">
    <location>
        <begin position="946"/>
        <end position="955"/>
    </location>
</feature>
<feature type="domain" description="C-type lectin" evidence="6">
    <location>
        <begin position="2688"/>
        <end position="2808"/>
    </location>
</feature>
<feature type="domain" description="C-type lectin" evidence="6">
    <location>
        <begin position="1444"/>
        <end position="1566"/>
    </location>
</feature>
<keyword evidence="2" id="KW-1015">Disulfide bond</keyword>
<feature type="compositionally biased region" description="Low complexity" evidence="3">
    <location>
        <begin position="968"/>
        <end position="977"/>
    </location>
</feature>
<dbReference type="PROSITE" id="PS00615">
    <property type="entry name" value="C_TYPE_LECTIN_1"/>
    <property type="match status" value="7"/>
</dbReference>
<dbReference type="InterPro" id="IPR016187">
    <property type="entry name" value="CTDL_fold"/>
</dbReference>
<feature type="region of interest" description="Disordered" evidence="3">
    <location>
        <begin position="3408"/>
        <end position="3429"/>
    </location>
</feature>
<feature type="region of interest" description="Disordered" evidence="3">
    <location>
        <begin position="1067"/>
        <end position="1122"/>
    </location>
</feature>
<feature type="compositionally biased region" description="Basic and acidic residues" evidence="3">
    <location>
        <begin position="217"/>
        <end position="229"/>
    </location>
</feature>
<dbReference type="SUPFAM" id="SSF56436">
    <property type="entry name" value="C-type lectin-like"/>
    <property type="match status" value="11"/>
</dbReference>
<feature type="compositionally biased region" description="Basic and acidic residues" evidence="3">
    <location>
        <begin position="78"/>
        <end position="93"/>
    </location>
</feature>
<dbReference type="Proteomes" id="UP001186944">
    <property type="component" value="Unassembled WGS sequence"/>
</dbReference>
<feature type="region of interest" description="Disordered" evidence="3">
    <location>
        <begin position="867"/>
        <end position="901"/>
    </location>
</feature>
<feature type="region of interest" description="Disordered" evidence="3">
    <location>
        <begin position="991"/>
        <end position="1054"/>
    </location>
</feature>
<dbReference type="InterPro" id="IPR018378">
    <property type="entry name" value="C-type_lectin_CS"/>
</dbReference>
<feature type="compositionally biased region" description="Polar residues" evidence="3">
    <location>
        <begin position="1067"/>
        <end position="1086"/>
    </location>
</feature>
<feature type="region of interest" description="Disordered" evidence="3">
    <location>
        <begin position="217"/>
        <end position="282"/>
    </location>
</feature>
<feature type="domain" description="C-type lectin" evidence="6">
    <location>
        <begin position="2515"/>
        <end position="2639"/>
    </location>
</feature>
<feature type="region of interest" description="Disordered" evidence="3">
    <location>
        <begin position="1"/>
        <end position="24"/>
    </location>
</feature>
<dbReference type="InterPro" id="IPR050111">
    <property type="entry name" value="C-type_lectin/snaclec_domain"/>
</dbReference>
<dbReference type="CDD" id="cd00037">
    <property type="entry name" value="CLECT"/>
    <property type="match status" value="8"/>
</dbReference>
<dbReference type="EMBL" id="VSWD01000006">
    <property type="protein sequence ID" value="KAK3100720.1"/>
    <property type="molecule type" value="Genomic_DNA"/>
</dbReference>
<feature type="domain" description="C-type lectin" evidence="6">
    <location>
        <begin position="2834"/>
        <end position="2955"/>
    </location>
</feature>
<dbReference type="Pfam" id="PF01822">
    <property type="entry name" value="WSC"/>
    <property type="match status" value="1"/>
</dbReference>
<evidence type="ECO:0000256" key="4">
    <source>
        <dbReference type="SAM" id="Phobius"/>
    </source>
</evidence>
<dbReference type="SMART" id="SM00231">
    <property type="entry name" value="FA58C"/>
    <property type="match status" value="2"/>
</dbReference>
<feature type="transmembrane region" description="Helical" evidence="4">
    <location>
        <begin position="3361"/>
        <end position="3383"/>
    </location>
</feature>
<feature type="compositionally biased region" description="Low complexity" evidence="3">
    <location>
        <begin position="924"/>
        <end position="935"/>
    </location>
</feature>
<dbReference type="SMART" id="SM00321">
    <property type="entry name" value="WSC"/>
    <property type="match status" value="1"/>
</dbReference>
<dbReference type="SUPFAM" id="SSF49785">
    <property type="entry name" value="Galactose-binding domain-like"/>
    <property type="match status" value="3"/>
</dbReference>
<dbReference type="PROSITE" id="PS50022">
    <property type="entry name" value="FA58C_3"/>
    <property type="match status" value="3"/>
</dbReference>
<dbReference type="InterPro" id="IPR001304">
    <property type="entry name" value="C-type_lectin-like"/>
</dbReference>
<dbReference type="InterPro" id="IPR016186">
    <property type="entry name" value="C-type_lectin-like/link_sf"/>
</dbReference>
<dbReference type="InterPro" id="IPR000421">
    <property type="entry name" value="FA58C"/>
</dbReference>
<dbReference type="PROSITE" id="PS51212">
    <property type="entry name" value="WSC"/>
    <property type="match status" value="1"/>
</dbReference>
<proteinExistence type="predicted"/>
<feature type="compositionally biased region" description="Polar residues" evidence="3">
    <location>
        <begin position="237"/>
        <end position="261"/>
    </location>
</feature>
<feature type="domain" description="F5/8 type C" evidence="5">
    <location>
        <begin position="1713"/>
        <end position="1863"/>
    </location>
</feature>
<feature type="domain" description="C-type lectin" evidence="6">
    <location>
        <begin position="3124"/>
        <end position="3245"/>
    </location>
</feature>
<gene>
    <name evidence="8" type="ORF">FSP39_024244</name>
</gene>
<feature type="region of interest" description="Disordered" evidence="3">
    <location>
        <begin position="919"/>
        <end position="978"/>
    </location>
</feature>
<dbReference type="PROSITE" id="PS01286">
    <property type="entry name" value="FA58C_2"/>
    <property type="match status" value="1"/>
</dbReference>
<dbReference type="InterPro" id="IPR008979">
    <property type="entry name" value="Galactose-bd-like_sf"/>
</dbReference>
<feature type="compositionally biased region" description="Low complexity" evidence="3">
    <location>
        <begin position="587"/>
        <end position="603"/>
    </location>
</feature>
<dbReference type="Gene3D" id="3.10.100.10">
    <property type="entry name" value="Mannose-Binding Protein A, subunit A"/>
    <property type="match status" value="10"/>
</dbReference>
<keyword evidence="9" id="KW-1185">Reference proteome</keyword>
<dbReference type="CDD" id="cd00057">
    <property type="entry name" value="FA58C"/>
    <property type="match status" value="2"/>
</dbReference>
<feature type="compositionally biased region" description="Pro residues" evidence="3">
    <location>
        <begin position="3314"/>
        <end position="3331"/>
    </location>
</feature>
<keyword evidence="4" id="KW-0472">Membrane</keyword>
<dbReference type="InterPro" id="IPR026947">
    <property type="entry name" value="UBN_middle_dom"/>
</dbReference>
<dbReference type="Gene3D" id="2.60.120.260">
    <property type="entry name" value="Galactose-binding domain-like"/>
    <property type="match status" value="3"/>
</dbReference>
<dbReference type="PROSITE" id="PS01285">
    <property type="entry name" value="FA58C_1"/>
    <property type="match status" value="2"/>
</dbReference>
<keyword evidence="1" id="KW-0597">Phosphoprotein</keyword>
<reference evidence="8" key="1">
    <citation type="submission" date="2019-08" db="EMBL/GenBank/DDBJ databases">
        <title>The improved chromosome-level genome for the pearl oyster Pinctada fucata martensii using PacBio sequencing and Hi-C.</title>
        <authorList>
            <person name="Zheng Z."/>
        </authorList>
    </citation>
    <scope>NUCLEOTIDE SEQUENCE</scope>
    <source>
        <strain evidence="8">ZZ-2019</strain>
        <tissue evidence="8">Adductor muscle</tissue>
    </source>
</reference>
<evidence type="ECO:0000259" key="6">
    <source>
        <dbReference type="PROSITE" id="PS50041"/>
    </source>
</evidence>
<dbReference type="Pfam" id="PF00754">
    <property type="entry name" value="F5_F8_type_C"/>
    <property type="match status" value="3"/>
</dbReference>
<feature type="region of interest" description="Disordered" evidence="3">
    <location>
        <begin position="168"/>
        <end position="192"/>
    </location>
</feature>
<feature type="domain" description="F5/8 type C" evidence="5">
    <location>
        <begin position="1867"/>
        <end position="2024"/>
    </location>
</feature>
<dbReference type="SMART" id="SM00034">
    <property type="entry name" value="CLECT"/>
    <property type="match status" value="10"/>
</dbReference>
<dbReference type="Pfam" id="PF08729">
    <property type="entry name" value="HUN"/>
    <property type="match status" value="1"/>
</dbReference>
<feature type="domain" description="C-type lectin" evidence="6">
    <location>
        <begin position="2228"/>
        <end position="2345"/>
    </location>
</feature>
<feature type="compositionally biased region" description="Basic and acidic residues" evidence="3">
    <location>
        <begin position="461"/>
        <end position="475"/>
    </location>
</feature>
<feature type="domain" description="C-type lectin" evidence="6">
    <location>
        <begin position="2370"/>
        <end position="2487"/>
    </location>
</feature>
<protein>
    <submittedName>
        <fullName evidence="8">Uncharacterized protein</fullName>
    </submittedName>
</protein>
<dbReference type="FunFam" id="2.60.120.260:FF:000016">
    <property type="entry name" value="Contactin-associated protein-like 4 isoform 1"/>
    <property type="match status" value="1"/>
</dbReference>
<feature type="compositionally biased region" description="Low complexity" evidence="3">
    <location>
        <begin position="3332"/>
        <end position="3353"/>
    </location>
</feature>
<dbReference type="Pfam" id="PF00059">
    <property type="entry name" value="Lectin_C"/>
    <property type="match status" value="10"/>
</dbReference>
<comment type="caution">
    <text evidence="8">The sequence shown here is derived from an EMBL/GenBank/DDBJ whole genome shotgun (WGS) entry which is preliminary data.</text>
</comment>
<keyword evidence="4" id="KW-0812">Transmembrane</keyword>
<feature type="region of interest" description="Disordered" evidence="3">
    <location>
        <begin position="459"/>
        <end position="499"/>
    </location>
</feature>
<evidence type="ECO:0000313" key="9">
    <source>
        <dbReference type="Proteomes" id="UP001186944"/>
    </source>
</evidence>
<dbReference type="PROSITE" id="PS50041">
    <property type="entry name" value="C_TYPE_LECTIN_2"/>
    <property type="match status" value="10"/>
</dbReference>
<feature type="region of interest" description="Disordered" evidence="3">
    <location>
        <begin position="781"/>
        <end position="810"/>
    </location>
</feature>
<sequence length="3429" mass="382008">MTEPKRMQLTTVAPKTDDKSAKNTTVTVRLDLTLVDSTDTSCSEFFYNDLVKKASGPEKGEGKQNTSSDDPFGDEDAEQRQVEALAKKFEAKYGPKPGSKKKKRLGRIQDLVDLGDGYDVEDPFIDNSEAYDEVVPGSLITRHGGFYINSGKLDFKEIKDDSDDDFVVKKKKGKKRTKTSDSESDEEEKVKKKIKLKEGVLGEKKKKKLLNADGEKIFKKPKKPIDKEKLAKKKKTSPTVSELLKQQSQSTSAPVSHTNGSLMDMDVGSPSTNDSGSSQDAKAFDDRIDSIIDSVIAMNKGDQKNLDSIILDSSIGLDKEDSNGKDDIMKSIDPANIPSLPSNMSKELESTIIFLKEKAKNSRDGKCKFFTNEVNDKLLVVEVESKKLGSCGQRSKIYNHLAAYLPCSKDTLLKRAKKLHQSRQDDELKEPVQKLQDAINGMMPALQEKYEAECQRQALLKQDDGNKEETPKGNDTEDSEDEKSQSNNDAAKKGPKGVRKKFEWTESIRSLLCQIVGIKMKSFDVVKKGNQTAEEFLKLFLDRDIRPLWPKGWMQTRTLFKESRAAHSIWTAPQKPKKIGNVLMSKSTPNNSTNNTPTATNNNIPKFSPGSTPARPSTYEELTREMAQKSQSASGVKPTAAKSVPTILDYASKGSVSEGNKTNNAQDAANVSSASAGLSLLASSAANQKYMDQAWDHVVSDIIKSSLSPKKAEQVSPNSVKAVKAGDSFFEQFQKHLQQQQKQVQQPQPGTKAVGTTLDINQAKKMASLLLQNKALNPQQIQQKMKPSTPQGQSNNSAKPDSATKSTTPKSVLKPELGATAALQKQVPSVQSAKPKTAISLTSEEVYRKFLQESGNLPQKTLNITSSQPVHKSVNSSNQVHVSQVQKSNSTKAHTPGQSSAQSLLLNTLSSNLNAQKVQGAHKSSLSMMDYSPSSGNSHALPRMKTPTQRTSPGNQMPRPVISPQGQSSVKSDSSSSAMAAELMQQLFGKADSHSSGMHSYSKLPSPSSTHSYAKQPSPSGALNKSVSPSGMQGKSISPSSLYSNKSVSPTAQGKAQNTVWSVASMTQGASQKSSTSPFTQPQVPQVNKPLPGYQTLKMTNYPRDTSPASGSTSIPLSPVQTHLPSPDILSPLGMSPTNPLFPATQNSLLQGHYGQTNTISQQADSNVLGVCPTTWSEHNGRCYFFSTQTYRYTEANILCNQRNASILSYRDDADWDFVGKEVEKGTRTQYWIALRVVNGSWTWMDGTQYNKTEVHWYRDKEAVTNRRSYDCASFRSYKPYVGQLFYQNCNARQRINQPGMFKGADNQTLRYQPFYSYGKVILQKGGTCVYANPLASFYWESELCTAEKKFICEKQAGRFNTNLQNVFVSQGWSKYNDNCYQLIDVASYEATWFMASNTRASWIHGYCYNPKPFICKAKVITTITSNSTAPSGSTHCESGWVPFRGDCYYFGVSGNSSGYSWSEARRMCYQSSADLTTIRDPYEQSFIAQNQLDISTAWIGLKYRDEYKRMIWVDQSSLSFANFYPGEPDDITNGQECIKVVGGRQDYSGAWDDGNCTNQLDYICRKQARSWTYQCGPGWIYNSLNGYCYQVVLGAPKTWSDAQWACQQLNSSLLSIEGPREQNFIQAVLNTGRYRTIQFNFWMGGSDISQEGGWEWTDPNIPFAYLNWHPGEPNEYGVGEDCMEIVPGWSYQWNDKRCDHEQQYICKKQESCVPTALISGNYSLLDDSKLTSSSSLDNGHQAANSRIYQGSRGGWSAATTNNGEYIQVTFYDLVIIKGIVTMGRSDADEYVTQYKIRYQYDTFSKWVWYEQPPGTIKVFTGNSDISNAVTNSLMFPIESKSIRLYPVQWHNKMSLRWDVMGCMETKCKPDYGMSGPLIVTDQSITVSSMSDPYHNGNAARIRPIDINVSPRGWEALNDDSNQWIKVDLGKSMIIRGITTMGSPTKQEWVTSYKVSFSTGSVDYYYQEPYGNVFVCHMSNIPANTDNIHQATYFFKAHFQARYVKIMPTTFHNSIALRLDILVDLSTNIQVVAVATQGRQDSPEWVKAYTLSYSQDGIKYYTYTAFTRKAIVFSANFDQNTVRKQYLSIPVIARYIRLWPTDYNRQIALRWEVYGCPGPDSGTTIGCFSDNPNDRDLSFEPYTDPSVGMWPPMCVHHCFEKGYYYAGLQNQYQCFCGNSYGRYGPASQCNLSCYPATQFKCGGKNANTVYSTGLTARNKICKPNWREYKGSCYLLLTDRRSWGDARAECQKQGADLVTINSQPEQDLIYSVISNGGGRDVWIGLNDMREENLFEWARGNRVRYTNWNVNQPRQPSNIEQDCVMINPQTGGWQDENCDTKHQYVCQADKQTSNKPTPPRSIQGCPKGWDGYRWSCYLYIEMPRTFAAAMKVCRENKGTLVQIDDKYEQSYLSSVLGTKSGKYWTDITDLKSPGTYRNYESPLTYLLYSNWGGQQPTGLNLRCVAMNSGNRSGLWYDMPCINVAKAVCESLRIGYTKPTLPPTTPPTLPCPGGWVGINDYCYQVNTKPKNQHLNYDEASRDCVSQGATLASLHSSNDSDTLWSKYLTMTNTGNYWIGLNDKSVVGNQKVYRWTDGTALDFTKWAPKQPDNYKGREDCVELVMYQALWNDQVCSNRRNWICKVKRGQKVTPRTTPPAPTAGSDLISDILKISKDIYTAGIACGKDLNWMTYKGHCYYVVDGVGSQSKSWREARRWCQSHSAELISITSVFEQLFIQNQIKNTTAFSFWTGFSETDFDLGYKWSDGSPASYINWRKGEPNDFYGAEDCVEIMVYSGQWNDAHCATKKGFICEKSLSATPPTTPSPVIKGNCPSGFSAYGNMCFRLYTNQPKTWSDASKACQALGRDKYYLASIRNPLENAFITSLLSDMSSTPWIGLSRAPRQQYRWVDNEDLTYTNWYHGEPNGAANMQMCGRVYSYQHSAGEWDDVPCNQTNAYICETKKKTSITTAQPVPNPCDYKQGFKPYGNDCLLYVNTPKSWMDASTYCQTKGAFLASIPNVFEQTYVFLTINDPSSSLKTAAWIGLSDQSHNGTYTWVNSIWSVTYTKWKANEPSRQPGENCVAMGIDGLWTDEQCASQKPFVCKITTALPPLSPPPPLVQCHGSDWILHKDKCYLFVVKTAVSFLDATIACTQHRANVVSIHSMDENQYLVSTLQIYTTQSEGFWTSFHKSPQAGFEWFDGSPKNFINWDTSEPSGKNQRGNEENCVEVRSWNGKWNDLDCTLKRGYICETIPAVDPSANTMPAIPSPTSPLISPGLPASQRTPALLPKTSPKGSQTTPSGPPKPPVTTFGPTRQPTKAPTPGPTVTPHVIPPLPPIGNITGNGNGRSSRQTGSTGSNNNDISGGALAGILVAVVLVAAAAVVALVIFKRRNQSSTPALSFENTAYDATDGKVQFSHQNGSNNVAKFTDDDTES</sequence>
<evidence type="ECO:0000259" key="7">
    <source>
        <dbReference type="PROSITE" id="PS51212"/>
    </source>
</evidence>
<feature type="domain" description="F5/8 type C" evidence="5">
    <location>
        <begin position="2025"/>
        <end position="2116"/>
    </location>
</feature>
<name>A0AA88YNX1_PINIB</name>
<organism evidence="8 9">
    <name type="scientific">Pinctada imbricata</name>
    <name type="common">Atlantic pearl-oyster</name>
    <name type="synonym">Pinctada martensii</name>
    <dbReference type="NCBI Taxonomy" id="66713"/>
    <lineage>
        <taxon>Eukaryota</taxon>
        <taxon>Metazoa</taxon>
        <taxon>Spiralia</taxon>
        <taxon>Lophotrochozoa</taxon>
        <taxon>Mollusca</taxon>
        <taxon>Bivalvia</taxon>
        <taxon>Autobranchia</taxon>
        <taxon>Pteriomorphia</taxon>
        <taxon>Pterioida</taxon>
        <taxon>Pterioidea</taxon>
        <taxon>Pteriidae</taxon>
        <taxon>Pinctada</taxon>
    </lineage>
</organism>
<feature type="domain" description="C-type lectin" evidence="6">
    <location>
        <begin position="1585"/>
        <end position="1708"/>
    </location>
</feature>
<feature type="compositionally biased region" description="Low complexity" evidence="3">
    <location>
        <begin position="870"/>
        <end position="890"/>
    </location>
</feature>